<dbReference type="InterPro" id="IPR000524">
    <property type="entry name" value="Tscrpt_reg_HTH_GntR"/>
</dbReference>
<evidence type="ECO:0000256" key="1">
    <source>
        <dbReference type="ARBA" id="ARBA00023015"/>
    </source>
</evidence>
<evidence type="ECO:0000256" key="3">
    <source>
        <dbReference type="ARBA" id="ARBA00023163"/>
    </source>
</evidence>
<dbReference type="PROSITE" id="PS50949">
    <property type="entry name" value="HTH_GNTR"/>
    <property type="match status" value="1"/>
</dbReference>
<proteinExistence type="predicted"/>
<reference evidence="5 6" key="1">
    <citation type="submission" date="2022-08" db="EMBL/GenBank/DDBJ databases">
        <title>Proteogenomics of the novel Dehalobacterium formicoaceticum strain EZ94 highlights a key role of methyltransferases during anaerobic dichloromethane degradation.</title>
        <authorList>
            <person name="Wasmund K."/>
        </authorList>
    </citation>
    <scope>NUCLEOTIDE SEQUENCE [LARGE SCALE GENOMIC DNA]</scope>
    <source>
        <strain evidence="5 6">EZ94</strain>
    </source>
</reference>
<dbReference type="Gene3D" id="1.10.10.10">
    <property type="entry name" value="Winged helix-like DNA-binding domain superfamily/Winged helix DNA-binding domain"/>
    <property type="match status" value="1"/>
</dbReference>
<keyword evidence="3" id="KW-0804">Transcription</keyword>
<evidence type="ECO:0000259" key="4">
    <source>
        <dbReference type="PROSITE" id="PS50949"/>
    </source>
</evidence>
<sequence>MIRAEDGMKPIYVKIAEWLEKEILAGNFQADEKVPSQYQLAEMFNINPATAAKGLNILVDEKILYKKRGLGMFVSAQGREILFQKRKNVTLKNMVLDLILAGERVGVDRDQLIMMIKTVEIPEDQEGEEL</sequence>
<evidence type="ECO:0000313" key="5">
    <source>
        <dbReference type="EMBL" id="MCR6545671.1"/>
    </source>
</evidence>
<dbReference type="InterPro" id="IPR036390">
    <property type="entry name" value="WH_DNA-bd_sf"/>
</dbReference>
<name>A0ABT1Y590_9FIRM</name>
<dbReference type="InterPro" id="IPR036388">
    <property type="entry name" value="WH-like_DNA-bd_sf"/>
</dbReference>
<evidence type="ECO:0000256" key="2">
    <source>
        <dbReference type="ARBA" id="ARBA00023125"/>
    </source>
</evidence>
<comment type="caution">
    <text evidence="5">The sequence shown here is derived from an EMBL/GenBank/DDBJ whole genome shotgun (WGS) entry which is preliminary data.</text>
</comment>
<dbReference type="SUPFAM" id="SSF46785">
    <property type="entry name" value="Winged helix' DNA-binding domain"/>
    <property type="match status" value="1"/>
</dbReference>
<accession>A0ABT1Y590</accession>
<evidence type="ECO:0000313" key="6">
    <source>
        <dbReference type="Proteomes" id="UP001524944"/>
    </source>
</evidence>
<dbReference type="RefSeq" id="WP_257913250.1">
    <property type="nucleotide sequence ID" value="NZ_JANPWE010000004.1"/>
</dbReference>
<feature type="domain" description="HTH gntR-type" evidence="4">
    <location>
        <begin position="9"/>
        <end position="77"/>
    </location>
</feature>
<keyword evidence="2" id="KW-0238">DNA-binding</keyword>
<dbReference type="EMBL" id="JANPWE010000004">
    <property type="protein sequence ID" value="MCR6545671.1"/>
    <property type="molecule type" value="Genomic_DNA"/>
</dbReference>
<organism evidence="5 6">
    <name type="scientific">Dehalobacterium formicoaceticum</name>
    <dbReference type="NCBI Taxonomy" id="51515"/>
    <lineage>
        <taxon>Bacteria</taxon>
        <taxon>Bacillati</taxon>
        <taxon>Bacillota</taxon>
        <taxon>Clostridia</taxon>
        <taxon>Eubacteriales</taxon>
        <taxon>Peptococcaceae</taxon>
        <taxon>Dehalobacterium</taxon>
    </lineage>
</organism>
<dbReference type="PANTHER" id="PTHR38445">
    <property type="entry name" value="HTH-TYPE TRANSCRIPTIONAL REPRESSOR YTRA"/>
    <property type="match status" value="1"/>
</dbReference>
<dbReference type="CDD" id="cd07377">
    <property type="entry name" value="WHTH_GntR"/>
    <property type="match status" value="1"/>
</dbReference>
<dbReference type="Proteomes" id="UP001524944">
    <property type="component" value="Unassembled WGS sequence"/>
</dbReference>
<protein>
    <submittedName>
        <fullName evidence="5">GntR family transcriptional regulator</fullName>
    </submittedName>
</protein>
<dbReference type="SMART" id="SM00345">
    <property type="entry name" value="HTH_GNTR"/>
    <property type="match status" value="1"/>
</dbReference>
<keyword evidence="1" id="KW-0805">Transcription regulation</keyword>
<dbReference type="Pfam" id="PF00392">
    <property type="entry name" value="GntR"/>
    <property type="match status" value="1"/>
</dbReference>
<keyword evidence="6" id="KW-1185">Reference proteome</keyword>
<gene>
    <name evidence="5" type="ORF">NVS47_09150</name>
</gene>
<dbReference type="PANTHER" id="PTHR38445:SF10">
    <property type="entry name" value="GNTR-FAMILY TRANSCRIPTIONAL REGULATOR"/>
    <property type="match status" value="1"/>
</dbReference>